<feature type="domain" description="CBP/p300-type HAT" evidence="18">
    <location>
        <begin position="777"/>
        <end position="1209"/>
    </location>
</feature>
<dbReference type="SMART" id="SM01250">
    <property type="entry name" value="KAT11"/>
    <property type="match status" value="1"/>
</dbReference>
<keyword evidence="7" id="KW-0862">Zinc</keyword>
<evidence type="ECO:0000259" key="16">
    <source>
        <dbReference type="PROSITE" id="PS50134"/>
    </source>
</evidence>
<dbReference type="SMART" id="SM00249">
    <property type="entry name" value="PHD"/>
    <property type="match status" value="1"/>
</dbReference>
<dbReference type="Gene3D" id="1.20.1020.10">
    <property type="entry name" value="TAZ domain"/>
    <property type="match status" value="1"/>
</dbReference>
<protein>
    <recommendedName>
        <fullName evidence="3">histone acetyltransferase</fullName>
        <ecNumber evidence="3">2.3.1.48</ecNumber>
    </recommendedName>
</protein>
<dbReference type="InterPro" id="IPR019786">
    <property type="entry name" value="Zinc_finger_PHD-type_CS"/>
</dbReference>
<dbReference type="SUPFAM" id="SSF57933">
    <property type="entry name" value="TAZ domain"/>
    <property type="match status" value="1"/>
</dbReference>
<comment type="subcellular location">
    <subcellularLocation>
        <location evidence="2">Nucleus</location>
    </subcellularLocation>
</comment>
<evidence type="ECO:0000256" key="13">
    <source>
        <dbReference type="ARBA" id="ARBA00023315"/>
    </source>
</evidence>
<dbReference type="Proteomes" id="UP001443914">
    <property type="component" value="Unassembled WGS sequence"/>
</dbReference>
<dbReference type="Pfam" id="PF00628">
    <property type="entry name" value="PHD"/>
    <property type="match status" value="1"/>
</dbReference>
<keyword evidence="8" id="KW-0156">Chromatin regulator</keyword>
<evidence type="ECO:0000256" key="9">
    <source>
        <dbReference type="ARBA" id="ARBA00023015"/>
    </source>
</evidence>
<evidence type="ECO:0000256" key="8">
    <source>
        <dbReference type="ARBA" id="ARBA00022853"/>
    </source>
</evidence>
<sequence>MATIKQSSVFNLPPDGKLGFQSEVQFNWRDNPNVVHCRQFVLNAIQMYLSQNATGEFRTAIPQLALSLENQILLDAVSQEDYMDQSKLFDRISILIMKKWHAVKSDQQKALHNTNLMTTYTSASTVQMMRSDFGTSFNRSLPDHALNADTGSNLACPGNLSRSYLSPSQGPVAKADFHGSRKRSFSGTAQHSEHMISTICSPQEVFSCGFPVDSSGPTFSGSVLQYDSEASFESHCNNSLYFGDGELNLIVSSNQSSPSVQMTSIMGEIPKVEASTFCNDAQMQQPLLEPPQFEELCQPKVSYHYHCSEKAEYLGRVSDQNKNSCATQDATVRPTPLSDVQHRSFDKLLSCYILYKKNCFKHKIPFLEFWHSRNCTGYSCGCEDNSMVLSHFDTCGSSDCGICAPAVRTHGADCGNIVCPDISEDLMKPAKCRRLNDSSVRCGSSCDVFGSPVDSICLSEPLNVDSGSPTVITSDNPEASLEMVDSHADDPTRIGQAANLVMDVARGSNSDDVTGPAEGLSADFQEKYMKPASPHEPKDLGSNIAFKLLADSVPSLCEDENSDQGGEVITRNELESIEHNEVGPVASLVELKSEKQKDVGISLIDFFTAEEIRQHMSGLRQKADQVITEEELENTVMGSVSDNFCQLCTKDRLSFPPMPIYCSACGLRVNNYQSYYSAKDGQAQFCICTRCYHNCRAGNIKFNEFTVSKTALHPRKNNLVTDESWVQCDKCEGWQHQICSLFNDKRDLGGKVEFICPKCHLEDLGTGKRMNLPRTTSMDASNLPRTLLSDHLEQRLAKRLKLEREERAKAAGKSPEEVPQPAELVVRVVSSVDKRLKVKQQFLDIFPENNYPSEFPYRSKVILLFQRIEGVDVCLFAMYVQEFGSECSMPNQRCVYISYLDSVKYFRPDIKTLKGEALRTFVYHEILVGYLDYCKKRGFATCYIWACPPVKGEDYILYCHPETQRTPKSDKLRQWYQTMLKKATKEKIVVNFSNLYEKFFVPNGDSNTKVTAARLPYFEGDYWSSVAENMIKKIEKETGGDPEQQIKKMTRRSLKAMGHVNPSACEAKDILLMQALAHTISSVKEDFIVVYLQSVCSNCHEVILTGKRRFCQQCKSFQLCERCHDKEPYSGLEETHISNSGQKHALCQETVNDVPPDTEDNDAIMNNCFLENRHAFLNFCQGNHYQFDTFRRAKHSSMMILYHLHNQKESSVGPTCSLCLKSIGADSKLTCEMCPDFLVCGTCYRRSNACCHSHTLTCDSTVIAEMVSELLDVLLHASRCQTTGYRCSYPKCTLLKRLFYHTHKCSIRVSGGCRHCRKTWFILMLHSQRCEDSNCQVPRCMDLKQHALKIKTKSEPSLMITLPNVSRQQQPVL</sequence>
<keyword evidence="10" id="KW-0010">Activator</keyword>
<dbReference type="Pfam" id="PF02135">
    <property type="entry name" value="zf-TAZ"/>
    <property type="match status" value="1"/>
</dbReference>
<evidence type="ECO:0000313" key="20">
    <source>
        <dbReference type="Proteomes" id="UP001443914"/>
    </source>
</evidence>
<dbReference type="GO" id="GO:0004402">
    <property type="term" value="F:histone acetyltransferase activity"/>
    <property type="evidence" value="ECO:0007669"/>
    <property type="project" value="InterPro"/>
</dbReference>
<dbReference type="PROSITE" id="PS50134">
    <property type="entry name" value="ZF_TAZ"/>
    <property type="match status" value="1"/>
</dbReference>
<dbReference type="GO" id="GO:0031490">
    <property type="term" value="F:chromatin DNA binding"/>
    <property type="evidence" value="ECO:0007669"/>
    <property type="project" value="TreeGrafter"/>
</dbReference>
<dbReference type="PROSITE" id="PS01359">
    <property type="entry name" value="ZF_PHD_1"/>
    <property type="match status" value="1"/>
</dbReference>
<dbReference type="InterPro" id="IPR011011">
    <property type="entry name" value="Znf_FYVE_PHD"/>
</dbReference>
<evidence type="ECO:0000256" key="6">
    <source>
        <dbReference type="ARBA" id="ARBA00022771"/>
    </source>
</evidence>
<dbReference type="EC" id="2.3.1.48" evidence="3"/>
<reference evidence="19" key="1">
    <citation type="submission" date="2024-03" db="EMBL/GenBank/DDBJ databases">
        <title>WGS assembly of Saponaria officinalis var. Norfolk2.</title>
        <authorList>
            <person name="Jenkins J."/>
            <person name="Shu S."/>
            <person name="Grimwood J."/>
            <person name="Barry K."/>
            <person name="Goodstein D."/>
            <person name="Schmutz J."/>
            <person name="Leebens-Mack J."/>
            <person name="Osbourn A."/>
        </authorList>
    </citation>
    <scope>NUCLEOTIDE SEQUENCE [LARGE SCALE GENOMIC DNA]</scope>
    <source>
        <strain evidence="19">JIC</strain>
    </source>
</reference>
<keyword evidence="5" id="KW-0479">Metal-binding</keyword>
<dbReference type="InterPro" id="IPR019787">
    <property type="entry name" value="Znf_PHD-finger"/>
</dbReference>
<keyword evidence="11" id="KW-0804">Transcription</keyword>
<dbReference type="InterPro" id="IPR035898">
    <property type="entry name" value="TAZ_dom_sf"/>
</dbReference>
<name>A0AAW1I2B3_SAPOF</name>
<dbReference type="Gene3D" id="3.30.40.10">
    <property type="entry name" value="Zinc/RING finger domain, C3HC4 (zinc finger)"/>
    <property type="match status" value="1"/>
</dbReference>
<dbReference type="SMART" id="SM00551">
    <property type="entry name" value="ZnF_TAZ"/>
    <property type="match status" value="1"/>
</dbReference>
<feature type="domain" description="ZZ-type" evidence="17">
    <location>
        <begin position="1091"/>
        <end position="1151"/>
    </location>
</feature>
<proteinExistence type="predicted"/>
<dbReference type="InterPro" id="IPR013178">
    <property type="entry name" value="Histone_AcTrfase_Rtt109/CBP"/>
</dbReference>
<dbReference type="Gene3D" id="3.30.60.90">
    <property type="match status" value="1"/>
</dbReference>
<dbReference type="SUPFAM" id="SSF57850">
    <property type="entry name" value="RING/U-box"/>
    <property type="match status" value="1"/>
</dbReference>
<gene>
    <name evidence="19" type="ORF">RND81_10G126800</name>
</gene>
<keyword evidence="4" id="KW-0808">Transferase</keyword>
<organism evidence="19 20">
    <name type="scientific">Saponaria officinalis</name>
    <name type="common">Common soapwort</name>
    <name type="synonym">Lychnis saponaria</name>
    <dbReference type="NCBI Taxonomy" id="3572"/>
    <lineage>
        <taxon>Eukaryota</taxon>
        <taxon>Viridiplantae</taxon>
        <taxon>Streptophyta</taxon>
        <taxon>Embryophyta</taxon>
        <taxon>Tracheophyta</taxon>
        <taxon>Spermatophyta</taxon>
        <taxon>Magnoliopsida</taxon>
        <taxon>eudicotyledons</taxon>
        <taxon>Gunneridae</taxon>
        <taxon>Pentapetalae</taxon>
        <taxon>Caryophyllales</taxon>
        <taxon>Caryophyllaceae</taxon>
        <taxon>Caryophylleae</taxon>
        <taxon>Saponaria</taxon>
    </lineage>
</organism>
<evidence type="ECO:0000313" key="19">
    <source>
        <dbReference type="EMBL" id="KAK9683255.1"/>
    </source>
</evidence>
<dbReference type="EMBL" id="JBDFQZ010000010">
    <property type="protein sequence ID" value="KAK9683255.1"/>
    <property type="molecule type" value="Genomic_DNA"/>
</dbReference>
<dbReference type="GO" id="GO:0005634">
    <property type="term" value="C:nucleus"/>
    <property type="evidence" value="ECO:0007669"/>
    <property type="project" value="UniProtKB-SubCell"/>
</dbReference>
<comment type="function">
    <text evidence="1">Acetyltransferase enzyme. Acetylates histones, giving a specific tag for transcriptional activation.</text>
</comment>
<evidence type="ECO:0000256" key="1">
    <source>
        <dbReference type="ARBA" id="ARBA00002581"/>
    </source>
</evidence>
<dbReference type="GO" id="GO:0003713">
    <property type="term" value="F:transcription coactivator activity"/>
    <property type="evidence" value="ECO:0007669"/>
    <property type="project" value="TreeGrafter"/>
</dbReference>
<keyword evidence="20" id="KW-1185">Reference proteome</keyword>
<evidence type="ECO:0000256" key="7">
    <source>
        <dbReference type="ARBA" id="ARBA00022833"/>
    </source>
</evidence>
<evidence type="ECO:0000256" key="15">
    <source>
        <dbReference type="PROSITE-ProRule" id="PRU00228"/>
    </source>
</evidence>
<dbReference type="GO" id="GO:0045944">
    <property type="term" value="P:positive regulation of transcription by RNA polymerase II"/>
    <property type="evidence" value="ECO:0007669"/>
    <property type="project" value="TreeGrafter"/>
</dbReference>
<dbReference type="PANTHER" id="PTHR13808:SF1">
    <property type="entry name" value="HISTONE ACETYLTRANSFERASE"/>
    <property type="match status" value="1"/>
</dbReference>
<keyword evidence="12" id="KW-0539">Nucleus</keyword>
<evidence type="ECO:0000256" key="2">
    <source>
        <dbReference type="ARBA" id="ARBA00004123"/>
    </source>
</evidence>
<evidence type="ECO:0000256" key="12">
    <source>
        <dbReference type="ARBA" id="ARBA00023242"/>
    </source>
</evidence>
<dbReference type="PROSITE" id="PS51727">
    <property type="entry name" value="CBP_P300_HAT"/>
    <property type="match status" value="1"/>
</dbReference>
<evidence type="ECO:0000256" key="11">
    <source>
        <dbReference type="ARBA" id="ARBA00023163"/>
    </source>
</evidence>
<keyword evidence="9" id="KW-0805">Transcription regulation</keyword>
<feature type="domain" description="TAZ-type" evidence="16">
    <location>
        <begin position="1260"/>
        <end position="1343"/>
    </location>
</feature>
<dbReference type="PROSITE" id="PS50135">
    <property type="entry name" value="ZF_ZZ_2"/>
    <property type="match status" value="1"/>
</dbReference>
<evidence type="ECO:0000256" key="14">
    <source>
        <dbReference type="ARBA" id="ARBA00048017"/>
    </source>
</evidence>
<dbReference type="GO" id="GO:0000123">
    <property type="term" value="C:histone acetyltransferase complex"/>
    <property type="evidence" value="ECO:0007669"/>
    <property type="project" value="TreeGrafter"/>
</dbReference>
<comment type="caution">
    <text evidence="19">The sequence shown here is derived from an EMBL/GenBank/DDBJ whole genome shotgun (WGS) entry which is preliminary data.</text>
</comment>
<accession>A0AAW1I2B3</accession>
<keyword evidence="6 15" id="KW-0863">Zinc-finger</keyword>
<evidence type="ECO:0000256" key="4">
    <source>
        <dbReference type="ARBA" id="ARBA00022679"/>
    </source>
</evidence>
<dbReference type="InterPro" id="IPR001965">
    <property type="entry name" value="Znf_PHD"/>
</dbReference>
<comment type="catalytic activity">
    <reaction evidence="14">
        <text>L-lysyl-[protein] + acetyl-CoA = N(6)-acetyl-L-lysyl-[protein] + CoA + H(+)</text>
        <dbReference type="Rhea" id="RHEA:45948"/>
        <dbReference type="Rhea" id="RHEA-COMP:9752"/>
        <dbReference type="Rhea" id="RHEA-COMP:10731"/>
        <dbReference type="ChEBI" id="CHEBI:15378"/>
        <dbReference type="ChEBI" id="CHEBI:29969"/>
        <dbReference type="ChEBI" id="CHEBI:57287"/>
        <dbReference type="ChEBI" id="CHEBI:57288"/>
        <dbReference type="ChEBI" id="CHEBI:61930"/>
        <dbReference type="EC" id="2.3.1.48"/>
    </reaction>
</comment>
<dbReference type="Pfam" id="PF08214">
    <property type="entry name" value="HAT_KAT11"/>
    <property type="match status" value="1"/>
</dbReference>
<dbReference type="InterPro" id="IPR043145">
    <property type="entry name" value="Znf_ZZ_sf"/>
</dbReference>
<dbReference type="GO" id="GO:0008270">
    <property type="term" value="F:zinc ion binding"/>
    <property type="evidence" value="ECO:0007669"/>
    <property type="project" value="UniProtKB-KW"/>
</dbReference>
<dbReference type="InterPro" id="IPR000197">
    <property type="entry name" value="Znf_TAZ"/>
</dbReference>
<dbReference type="InterPro" id="IPR013083">
    <property type="entry name" value="Znf_RING/FYVE/PHD"/>
</dbReference>
<evidence type="ECO:0000256" key="3">
    <source>
        <dbReference type="ARBA" id="ARBA00013184"/>
    </source>
</evidence>
<evidence type="ECO:0000259" key="18">
    <source>
        <dbReference type="PROSITE" id="PS51727"/>
    </source>
</evidence>
<keyword evidence="13" id="KW-0012">Acyltransferase</keyword>
<dbReference type="InterPro" id="IPR000433">
    <property type="entry name" value="Znf_ZZ"/>
</dbReference>
<dbReference type="PANTHER" id="PTHR13808">
    <property type="entry name" value="CBP/P300-RELATED"/>
    <property type="match status" value="1"/>
</dbReference>
<evidence type="ECO:0000256" key="10">
    <source>
        <dbReference type="ARBA" id="ARBA00023159"/>
    </source>
</evidence>
<evidence type="ECO:0000256" key="5">
    <source>
        <dbReference type="ARBA" id="ARBA00022723"/>
    </source>
</evidence>
<dbReference type="SUPFAM" id="SSF57903">
    <property type="entry name" value="FYVE/PHD zinc finger"/>
    <property type="match status" value="1"/>
</dbReference>
<dbReference type="InterPro" id="IPR031162">
    <property type="entry name" value="CBP_P300_HAT"/>
</dbReference>
<evidence type="ECO:0000259" key="17">
    <source>
        <dbReference type="PROSITE" id="PS50135"/>
    </source>
</evidence>
<dbReference type="GO" id="GO:0005667">
    <property type="term" value="C:transcription regulator complex"/>
    <property type="evidence" value="ECO:0007669"/>
    <property type="project" value="TreeGrafter"/>
</dbReference>